<proteinExistence type="predicted"/>
<gene>
    <name evidence="1" type="ORF">ETSY1_24860</name>
</gene>
<comment type="caution">
    <text evidence="1">The sequence shown here is derived from an EMBL/GenBank/DDBJ whole genome shotgun (WGS) entry which is preliminary data.</text>
</comment>
<sequence>MRFSFDNTTPQAVIQRMIKELKNWLKQLM</sequence>
<keyword evidence="2" id="KW-1185">Reference proteome</keyword>
<organism evidence="1 2">
    <name type="scientific">Entotheonella factor</name>
    <dbReference type="NCBI Taxonomy" id="1429438"/>
    <lineage>
        <taxon>Bacteria</taxon>
        <taxon>Pseudomonadati</taxon>
        <taxon>Nitrospinota/Tectimicrobiota group</taxon>
        <taxon>Candidatus Tectimicrobiota</taxon>
        <taxon>Candidatus Entotheonellia</taxon>
        <taxon>Candidatus Entotheonellales</taxon>
        <taxon>Candidatus Entotheonellaceae</taxon>
        <taxon>Candidatus Entotheonella</taxon>
    </lineage>
</organism>
<reference evidence="1 2" key="1">
    <citation type="journal article" date="2014" name="Nature">
        <title>An environmental bacterial taxon with a large and distinct metabolic repertoire.</title>
        <authorList>
            <person name="Wilson M.C."/>
            <person name="Mori T."/>
            <person name="Ruckert C."/>
            <person name="Uria A.R."/>
            <person name="Helf M.J."/>
            <person name="Takada K."/>
            <person name="Gernert C."/>
            <person name="Steffens U.A."/>
            <person name="Heycke N."/>
            <person name="Schmitt S."/>
            <person name="Rinke C."/>
            <person name="Helfrich E.J."/>
            <person name="Brachmann A.O."/>
            <person name="Gurgui C."/>
            <person name="Wakimoto T."/>
            <person name="Kracht M."/>
            <person name="Crusemann M."/>
            <person name="Hentschel U."/>
            <person name="Abe I."/>
            <person name="Matsunaga S."/>
            <person name="Kalinowski J."/>
            <person name="Takeyama H."/>
            <person name="Piel J."/>
        </authorList>
    </citation>
    <scope>NUCLEOTIDE SEQUENCE [LARGE SCALE GENOMIC DNA]</scope>
    <source>
        <strain evidence="2">TSY1</strain>
    </source>
</reference>
<dbReference type="Proteomes" id="UP000019141">
    <property type="component" value="Unassembled WGS sequence"/>
</dbReference>
<protein>
    <submittedName>
        <fullName evidence="1">Uncharacterized protein</fullName>
    </submittedName>
</protein>
<dbReference type="EMBL" id="AZHW01000731">
    <property type="protein sequence ID" value="ETW96884.1"/>
    <property type="molecule type" value="Genomic_DNA"/>
</dbReference>
<evidence type="ECO:0000313" key="2">
    <source>
        <dbReference type="Proteomes" id="UP000019141"/>
    </source>
</evidence>
<dbReference type="AlphaFoldDB" id="W4LG71"/>
<dbReference type="HOGENOM" id="CLU_3408953_0_0_7"/>
<name>W4LG71_ENTF1</name>
<evidence type="ECO:0000313" key="1">
    <source>
        <dbReference type="EMBL" id="ETW96884.1"/>
    </source>
</evidence>
<accession>W4LG71</accession>